<dbReference type="RefSeq" id="WP_256619914.1">
    <property type="nucleotide sequence ID" value="NZ_JANIBC010000011.1"/>
</dbReference>
<dbReference type="Proteomes" id="UP001142610">
    <property type="component" value="Unassembled WGS sequence"/>
</dbReference>
<accession>A0A9X2RKQ2</accession>
<name>A0A9X2RKQ2_9PROT</name>
<comment type="caution">
    <text evidence="1">The sequence shown here is derived from an EMBL/GenBank/DDBJ whole genome shotgun (WGS) entry which is preliminary data.</text>
</comment>
<gene>
    <name evidence="1" type="ORF">NOG11_11525</name>
</gene>
<protein>
    <submittedName>
        <fullName evidence="1">Uncharacterized protein</fullName>
    </submittedName>
</protein>
<sequence>MTKTILDIAQLLSELAEKGAVTDPAEWKLEVDGDMVLVDGNVVALINLAELSLRLAASTDVHSHYHIADSGWPEQSSVELVLGRH</sequence>
<evidence type="ECO:0000313" key="1">
    <source>
        <dbReference type="EMBL" id="MCQ8186018.1"/>
    </source>
</evidence>
<reference evidence="1" key="1">
    <citation type="submission" date="2022-07" db="EMBL/GenBank/DDBJ databases">
        <title>Parvularcula maris sp. nov., an algicidal bacterium isolated from seawater.</title>
        <authorList>
            <person name="Li F."/>
        </authorList>
    </citation>
    <scope>NUCLEOTIDE SEQUENCE</scope>
    <source>
        <strain evidence="1">BGMRC 0090</strain>
    </source>
</reference>
<dbReference type="Pfam" id="PF15566">
    <property type="entry name" value="Imm32"/>
    <property type="match status" value="1"/>
</dbReference>
<dbReference type="InterPro" id="IPR029083">
    <property type="entry name" value="Imm32"/>
</dbReference>
<dbReference type="AlphaFoldDB" id="A0A9X2RKQ2"/>
<evidence type="ECO:0000313" key="2">
    <source>
        <dbReference type="Proteomes" id="UP001142610"/>
    </source>
</evidence>
<organism evidence="1 2">
    <name type="scientific">Parvularcula maris</name>
    <dbReference type="NCBI Taxonomy" id="2965077"/>
    <lineage>
        <taxon>Bacteria</taxon>
        <taxon>Pseudomonadati</taxon>
        <taxon>Pseudomonadota</taxon>
        <taxon>Alphaproteobacteria</taxon>
        <taxon>Parvularculales</taxon>
        <taxon>Parvularculaceae</taxon>
        <taxon>Parvularcula</taxon>
    </lineage>
</organism>
<proteinExistence type="predicted"/>
<keyword evidence="2" id="KW-1185">Reference proteome</keyword>
<dbReference type="EMBL" id="JANIBC010000011">
    <property type="protein sequence ID" value="MCQ8186018.1"/>
    <property type="molecule type" value="Genomic_DNA"/>
</dbReference>